<name>A0A934QXW8_9PSEU</name>
<dbReference type="PANTHER" id="PTHR38113:SF2">
    <property type="entry name" value="DUF2293 DOMAIN-CONTAINING PROTEIN"/>
    <property type="match status" value="1"/>
</dbReference>
<dbReference type="EMBL" id="JAENJH010000010">
    <property type="protein sequence ID" value="MBK1788345.1"/>
    <property type="molecule type" value="Genomic_DNA"/>
</dbReference>
<evidence type="ECO:0000259" key="1">
    <source>
        <dbReference type="Pfam" id="PF10056"/>
    </source>
</evidence>
<dbReference type="AlphaFoldDB" id="A0A934QXW8"/>
<gene>
    <name evidence="2" type="ORF">JHE00_28790</name>
</gene>
<reference evidence="2" key="1">
    <citation type="submission" date="2020-12" db="EMBL/GenBank/DDBJ databases">
        <title>Prauserella sp. ASG 168, a novel actinomycete isolated from cave rock.</title>
        <authorList>
            <person name="Suriyachadkun C."/>
        </authorList>
    </citation>
    <scope>NUCLEOTIDE SEQUENCE</scope>
    <source>
        <strain evidence="2">ASG 168</strain>
    </source>
</reference>
<dbReference type="Proteomes" id="UP000635245">
    <property type="component" value="Unassembled WGS sequence"/>
</dbReference>
<dbReference type="PANTHER" id="PTHR38113">
    <property type="match status" value="1"/>
</dbReference>
<accession>A0A934QXW8</accession>
<organism evidence="2 3">
    <name type="scientific">Prauserella cavernicola</name>
    <dbReference type="NCBI Taxonomy" id="2800127"/>
    <lineage>
        <taxon>Bacteria</taxon>
        <taxon>Bacillati</taxon>
        <taxon>Actinomycetota</taxon>
        <taxon>Actinomycetes</taxon>
        <taxon>Pseudonocardiales</taxon>
        <taxon>Pseudonocardiaceae</taxon>
        <taxon>Prauserella</taxon>
    </lineage>
</organism>
<keyword evidence="3" id="KW-1185">Reference proteome</keyword>
<dbReference type="RefSeq" id="WP_200324182.1">
    <property type="nucleotide sequence ID" value="NZ_JAENJH010000010.1"/>
</dbReference>
<proteinExistence type="predicted"/>
<evidence type="ECO:0000313" key="3">
    <source>
        <dbReference type="Proteomes" id="UP000635245"/>
    </source>
</evidence>
<protein>
    <submittedName>
        <fullName evidence="2">DUF2293 domain-containing protein</fullName>
    </submittedName>
</protein>
<dbReference type="InterPro" id="IPR018744">
    <property type="entry name" value="DUF2293"/>
</dbReference>
<dbReference type="Pfam" id="PF10056">
    <property type="entry name" value="DUF2293"/>
    <property type="match status" value="1"/>
</dbReference>
<evidence type="ECO:0000313" key="2">
    <source>
        <dbReference type="EMBL" id="MBK1788345.1"/>
    </source>
</evidence>
<sequence>MTKLRQRVADAAETALSRQKYVAPVELLSALGWLPSPRVDEWRSGRVPHLEQAVPVDADKLVDAVRHLHAWAAERGLLPSETAYVARTRDARELRFTAGGDERVEALFRTHWMSPELTPKRLESLRARQNKAPDLTVSPADQAWTCADCGTRADAGEFQLVEDAGPLCLECADFDHLVFLPSGDAALSRRAKKESTLCVLVVRFNRRRKRYERRGILVEPAALERAEEQCFADEDLRARRRVRDAERRAGQDVEFQSRFAAEIVRRFPGCPTPRARAIAEHAATRGSGRVGRSAEGRALGEDAVRAAVVASVRHLDTDYDELLMSGVPRALARERIRADIDRVLLGWESAA</sequence>
<feature type="domain" description="DUF2293" evidence="1">
    <location>
        <begin position="263"/>
        <end position="347"/>
    </location>
</feature>
<comment type="caution">
    <text evidence="2">The sequence shown here is derived from an EMBL/GenBank/DDBJ whole genome shotgun (WGS) entry which is preliminary data.</text>
</comment>